<dbReference type="EMBL" id="CP015961">
    <property type="protein sequence ID" value="ANI91042.1"/>
    <property type="molecule type" value="Genomic_DNA"/>
</dbReference>
<sequence>MAGKRKGGRLGLALGVLVLVVLLVAGVGWWLSRENPTSPIGQPPATEPGEPERTQPADCPDVSLISVPGTWESAADDDPYNPQANPNSLLTKVTAPLAEANDPARVEVYTVPYTAQFRNPQLPEDVSYNDSRAEGTEKLRDKIASTHERCPFTKYALLGFSQGAVIAGDVTGEIGNGDGVVPADLVLGTVLIADGRRDQGAIGPGLQPTNGQGMEISLQGASGLTELIADATMTGPRPAGFGALTEQTASLCAGPDLICNAPMDAAGGAARLSEFLNNNAVHAEYDTNPNVVEGTTATEWSRQHLQSLIDSAEEVPHS</sequence>
<keyword evidence="8" id="KW-1185">Reference proteome</keyword>
<organism evidence="7 8">
    <name type="scientific">Dietzia timorensis</name>
    <dbReference type="NCBI Taxonomy" id="499555"/>
    <lineage>
        <taxon>Bacteria</taxon>
        <taxon>Bacillati</taxon>
        <taxon>Actinomycetota</taxon>
        <taxon>Actinomycetes</taxon>
        <taxon>Mycobacteriales</taxon>
        <taxon>Dietziaceae</taxon>
        <taxon>Dietzia</taxon>
    </lineage>
</organism>
<evidence type="ECO:0000256" key="5">
    <source>
        <dbReference type="SAM" id="MobiDB-lite"/>
    </source>
</evidence>
<evidence type="ECO:0000313" key="8">
    <source>
        <dbReference type="Proteomes" id="UP000186104"/>
    </source>
</evidence>
<comment type="similarity">
    <text evidence="1">Belongs to the cutinase family.</text>
</comment>
<name>A0A173LJZ2_9ACTN</name>
<dbReference type="OrthoDB" id="4423762at2"/>
<evidence type="ECO:0000256" key="6">
    <source>
        <dbReference type="SAM" id="Phobius"/>
    </source>
</evidence>
<dbReference type="Gene3D" id="3.40.50.1820">
    <property type="entry name" value="alpha/beta hydrolase"/>
    <property type="match status" value="1"/>
</dbReference>
<evidence type="ECO:0000313" key="7">
    <source>
        <dbReference type="EMBL" id="ANI91042.1"/>
    </source>
</evidence>
<protein>
    <recommendedName>
        <fullName evidence="9">Cutinase</fullName>
    </recommendedName>
</protein>
<dbReference type="InterPro" id="IPR029058">
    <property type="entry name" value="AB_hydrolase_fold"/>
</dbReference>
<dbReference type="InterPro" id="IPR000675">
    <property type="entry name" value="Cutinase/axe"/>
</dbReference>
<evidence type="ECO:0000256" key="2">
    <source>
        <dbReference type="ARBA" id="ARBA00022487"/>
    </source>
</evidence>
<proteinExistence type="inferred from homology"/>
<evidence type="ECO:0000256" key="4">
    <source>
        <dbReference type="ARBA" id="ARBA00023157"/>
    </source>
</evidence>
<dbReference type="PANTHER" id="PTHR33630:SF9">
    <property type="entry name" value="CUTINASE 4"/>
    <property type="match status" value="1"/>
</dbReference>
<accession>A0A173LJZ2</accession>
<keyword evidence="3" id="KW-0378">Hydrolase</keyword>
<dbReference type="Proteomes" id="UP000186104">
    <property type="component" value="Chromosome"/>
</dbReference>
<evidence type="ECO:0008006" key="9">
    <source>
        <dbReference type="Google" id="ProtNLM"/>
    </source>
</evidence>
<evidence type="ECO:0000256" key="1">
    <source>
        <dbReference type="ARBA" id="ARBA00007534"/>
    </source>
</evidence>
<feature type="region of interest" description="Disordered" evidence="5">
    <location>
        <begin position="34"/>
        <end position="65"/>
    </location>
</feature>
<dbReference type="AlphaFoldDB" id="A0A173LJZ2"/>
<keyword evidence="6" id="KW-0472">Membrane</keyword>
<keyword evidence="6" id="KW-0812">Transmembrane</keyword>
<dbReference type="GO" id="GO:0052689">
    <property type="term" value="F:carboxylic ester hydrolase activity"/>
    <property type="evidence" value="ECO:0007669"/>
    <property type="project" value="UniProtKB-KW"/>
</dbReference>
<dbReference type="KEGG" id="dtm:BJL86_0231"/>
<dbReference type="SMART" id="SM01110">
    <property type="entry name" value="Cutinase"/>
    <property type="match status" value="1"/>
</dbReference>
<feature type="transmembrane region" description="Helical" evidence="6">
    <location>
        <begin position="12"/>
        <end position="31"/>
    </location>
</feature>
<keyword evidence="6" id="KW-1133">Transmembrane helix</keyword>
<reference evidence="7 8" key="1">
    <citation type="submission" date="2016-06" db="EMBL/GenBank/DDBJ databases">
        <title>Complete genome sequence of a saline-alkali tolerant type strain Dietzia timorensis ID05-A0528T.</title>
        <authorList>
            <person name="Wu X."/>
        </authorList>
    </citation>
    <scope>NUCLEOTIDE SEQUENCE [LARGE SCALE GENOMIC DNA]</scope>
    <source>
        <strain evidence="7 8">ID05-A0528</strain>
    </source>
</reference>
<gene>
    <name evidence="7" type="ORF">BJL86_0231</name>
</gene>
<dbReference type="RefSeq" id="WP_067472588.1">
    <property type="nucleotide sequence ID" value="NZ_CP015961.1"/>
</dbReference>
<dbReference type="PANTHER" id="PTHR33630">
    <property type="entry name" value="CUTINASE RV1984C-RELATED-RELATED"/>
    <property type="match status" value="1"/>
</dbReference>
<keyword evidence="4" id="KW-1015">Disulfide bond</keyword>
<keyword evidence="2" id="KW-0719">Serine esterase</keyword>
<evidence type="ECO:0000256" key="3">
    <source>
        <dbReference type="ARBA" id="ARBA00022801"/>
    </source>
</evidence>
<dbReference type="Pfam" id="PF01083">
    <property type="entry name" value="Cutinase"/>
    <property type="match status" value="1"/>
</dbReference>
<dbReference type="STRING" id="499555.BJL86_0231"/>
<dbReference type="SUPFAM" id="SSF53474">
    <property type="entry name" value="alpha/beta-Hydrolases"/>
    <property type="match status" value="1"/>
</dbReference>